<name>A0ABP0FQH5_CLALP</name>
<reference evidence="13 14" key="1">
    <citation type="submission" date="2024-02" db="EMBL/GenBank/DDBJ databases">
        <authorList>
            <person name="Daric V."/>
            <person name="Darras S."/>
        </authorList>
    </citation>
    <scope>NUCLEOTIDE SEQUENCE [LARGE SCALE GENOMIC DNA]</scope>
</reference>
<feature type="region of interest" description="Disordered" evidence="10">
    <location>
        <begin position="1"/>
        <end position="24"/>
    </location>
</feature>
<dbReference type="InterPro" id="IPR004009">
    <property type="entry name" value="SH3_Myosin"/>
</dbReference>
<feature type="domain" description="Myosin N-terminal SH3-like" evidence="12">
    <location>
        <begin position="41"/>
        <end position="90"/>
    </location>
</feature>
<dbReference type="PROSITE" id="PS50096">
    <property type="entry name" value="IQ"/>
    <property type="match status" value="1"/>
</dbReference>
<dbReference type="SMART" id="SM00242">
    <property type="entry name" value="MYSc"/>
    <property type="match status" value="1"/>
</dbReference>
<comment type="caution">
    <text evidence="13">The sequence shown here is derived from an EMBL/GenBank/DDBJ whole genome shotgun (WGS) entry which is preliminary data.</text>
</comment>
<evidence type="ECO:0000256" key="3">
    <source>
        <dbReference type="ARBA" id="ARBA00022840"/>
    </source>
</evidence>
<dbReference type="PROSITE" id="PS51844">
    <property type="entry name" value="SH3_LIKE"/>
    <property type="match status" value="1"/>
</dbReference>
<evidence type="ECO:0000256" key="7">
    <source>
        <dbReference type="ARBA" id="ARBA00023203"/>
    </source>
</evidence>
<dbReference type="PANTHER" id="PTHR13140">
    <property type="entry name" value="MYOSIN"/>
    <property type="match status" value="1"/>
</dbReference>
<evidence type="ECO:0000259" key="12">
    <source>
        <dbReference type="PROSITE" id="PS51844"/>
    </source>
</evidence>
<keyword evidence="3 8" id="KW-0067">ATP-binding</keyword>
<proteinExistence type="inferred from homology"/>
<dbReference type="Gene3D" id="1.20.5.340">
    <property type="match status" value="1"/>
</dbReference>
<keyword evidence="7 8" id="KW-0009">Actin-binding</keyword>
<evidence type="ECO:0000256" key="1">
    <source>
        <dbReference type="ARBA" id="ARBA00008314"/>
    </source>
</evidence>
<accession>A0ABP0FQH5</accession>
<organism evidence="13 14">
    <name type="scientific">Clavelina lepadiformis</name>
    <name type="common">Light-bulb sea squirt</name>
    <name type="synonym">Ascidia lepadiformis</name>
    <dbReference type="NCBI Taxonomy" id="159417"/>
    <lineage>
        <taxon>Eukaryota</taxon>
        <taxon>Metazoa</taxon>
        <taxon>Chordata</taxon>
        <taxon>Tunicata</taxon>
        <taxon>Ascidiacea</taxon>
        <taxon>Aplousobranchia</taxon>
        <taxon>Clavelinidae</taxon>
        <taxon>Clavelina</taxon>
    </lineage>
</organism>
<dbReference type="PANTHER" id="PTHR13140:SF857">
    <property type="entry name" value="MYOSIN-11"/>
    <property type="match status" value="1"/>
</dbReference>
<keyword evidence="4 9" id="KW-0175">Coiled coil</keyword>
<comment type="similarity">
    <text evidence="1 8">Belongs to the TRAFAC class myosin-kinesin ATPase superfamily. Myosin family.</text>
</comment>
<dbReference type="InterPro" id="IPR027417">
    <property type="entry name" value="P-loop_NTPase"/>
</dbReference>
<dbReference type="Pfam" id="PF02736">
    <property type="entry name" value="Myosin_N"/>
    <property type="match status" value="1"/>
</dbReference>
<sequence>MVPRPTNKETAKGECGPGDDPMPFLRPTEKEQIAFASMSYDGKKSCWVPHKKEGFVRAEIQDSSGEKVTVKTSKGETLSLKKDDIQQMNPPKFEQAADMANMTFLNEASVLNNLRTRYACLRIYTYSGLFCVCVNPYKWLPVYGVKVVSMFRGKKRSEMPPHLFSVADNAYHDMLTDRENQSILITGESGAGKTENTKKVIQYFANIAAAVPKDGGETKKQNLEDQIVQTNPVLEAWGNAKTIRNNNSSRFGKFIRIHFGTSGKLSGGDIESYLLEKSRVIFQLPAERGYHIFYQLMTSGDQGLLDTLQITNNPRDYFWVSQGVTTVDNMDDKQEYEFTDEAFRVLGFSDEEKLNAYRLTCGVMVFGNMAYKQKPREEQAEVDSVDVSDKVSYLFGISSPEFCKSITRPRVKVGTEYVQKGQNIAQCKNSTGALGKAVYDNLFKWIVYRLNVTLDTKLPKNYFVGVLDIAGFEIFEFNTFEQLCINFTNEKLQQFFNHHMFVLEQEEYKKEGIEWEFIDFGMDLQACIELLEKPMGVFSILEEESIVPKATDDTFKNKLYERHEKKSSAFMKPKVGGKVKSNAHFSVIHYAGIVGYNVGGWLDKNKDPLNQTVVGLFRKSTNKLMASIFPEVPEDTGGSKRRKGGGSFQTVSALYREQLNKLMTNLRNTKPHFVRCLIPNEMKQSGVMDAALVLGQLKCNGVLEGIRICRKGFPNRLQYPEFKQRYQILAAKQVANIVDSKKATETILSAIELDLALYKIGHTKIFFKAGVLADLEDRRDDILAVIVTKMQSRSRGKLMRIEFQKMLERQRAARAIQRNIRKFLQFRDWQWWKLYTKVKPLLNVVRVEDELKAKDEEIAELKEKHEKEEKLRKEYEERCVTLLADKNNLTLQLQAVSEMCPKASANST</sequence>
<dbReference type="SUPFAM" id="SSF52540">
    <property type="entry name" value="P-loop containing nucleoside triphosphate hydrolases"/>
    <property type="match status" value="1"/>
</dbReference>
<feature type="domain" description="Myosin motor" evidence="11">
    <location>
        <begin position="94"/>
        <end position="780"/>
    </location>
</feature>
<dbReference type="InterPro" id="IPR036961">
    <property type="entry name" value="Kinesin_motor_dom_sf"/>
</dbReference>
<feature type="compositionally biased region" description="Basic and acidic residues" evidence="10">
    <location>
        <begin position="1"/>
        <end position="12"/>
    </location>
</feature>
<evidence type="ECO:0008006" key="15">
    <source>
        <dbReference type="Google" id="ProtNLM"/>
    </source>
</evidence>
<dbReference type="InterPro" id="IPR008989">
    <property type="entry name" value="Myosin_S1_N"/>
</dbReference>
<dbReference type="Proteomes" id="UP001642483">
    <property type="component" value="Unassembled WGS sequence"/>
</dbReference>
<keyword evidence="14" id="KW-1185">Reference proteome</keyword>
<dbReference type="Gene3D" id="3.40.850.10">
    <property type="entry name" value="Kinesin motor domain"/>
    <property type="match status" value="1"/>
</dbReference>
<evidence type="ECO:0000256" key="6">
    <source>
        <dbReference type="ARBA" id="ARBA00023175"/>
    </source>
</evidence>
<feature type="coiled-coil region" evidence="9">
    <location>
        <begin position="844"/>
        <end position="892"/>
    </location>
</feature>
<dbReference type="Gene3D" id="1.20.120.720">
    <property type="entry name" value="Myosin VI head, motor domain, U50 subdomain"/>
    <property type="match status" value="1"/>
</dbReference>
<keyword evidence="5 8" id="KW-0518">Myosin</keyword>
<feature type="region of interest" description="Actin-binding" evidence="8">
    <location>
        <begin position="659"/>
        <end position="681"/>
    </location>
</feature>
<evidence type="ECO:0000256" key="9">
    <source>
        <dbReference type="SAM" id="Coils"/>
    </source>
</evidence>
<evidence type="ECO:0000256" key="8">
    <source>
        <dbReference type="PROSITE-ProRule" id="PRU00782"/>
    </source>
</evidence>
<evidence type="ECO:0000256" key="2">
    <source>
        <dbReference type="ARBA" id="ARBA00022741"/>
    </source>
</evidence>
<evidence type="ECO:0000259" key="11">
    <source>
        <dbReference type="PROSITE" id="PS51456"/>
    </source>
</evidence>
<keyword evidence="6 8" id="KW-0505">Motor protein</keyword>
<gene>
    <name evidence="13" type="ORF">CVLEPA_LOCUS12138</name>
</gene>
<dbReference type="Gene3D" id="2.30.30.360">
    <property type="entry name" value="Myosin S1 fragment, N-terminal"/>
    <property type="match status" value="1"/>
</dbReference>
<dbReference type="Pfam" id="PF00063">
    <property type="entry name" value="Myosin_head"/>
    <property type="match status" value="1"/>
</dbReference>
<evidence type="ECO:0000256" key="10">
    <source>
        <dbReference type="SAM" id="MobiDB-lite"/>
    </source>
</evidence>
<dbReference type="SUPFAM" id="SSF90257">
    <property type="entry name" value="Myosin rod fragments"/>
    <property type="match status" value="1"/>
</dbReference>
<keyword evidence="2 8" id="KW-0547">Nucleotide-binding</keyword>
<dbReference type="Gene3D" id="1.20.58.530">
    <property type="match status" value="1"/>
</dbReference>
<protein>
    <recommendedName>
        <fullName evidence="15">Myosin heavy chain</fullName>
    </recommendedName>
</protein>
<evidence type="ECO:0000313" key="13">
    <source>
        <dbReference type="EMBL" id="CAK8681906.1"/>
    </source>
</evidence>
<dbReference type="EMBL" id="CAWYQH010000090">
    <property type="protein sequence ID" value="CAK8681906.1"/>
    <property type="molecule type" value="Genomic_DNA"/>
</dbReference>
<dbReference type="InterPro" id="IPR001609">
    <property type="entry name" value="Myosin_head_motor_dom-like"/>
</dbReference>
<feature type="binding site" evidence="8">
    <location>
        <begin position="187"/>
        <end position="194"/>
    </location>
    <ligand>
        <name>ATP</name>
        <dbReference type="ChEBI" id="CHEBI:30616"/>
    </ligand>
</feature>
<evidence type="ECO:0000313" key="14">
    <source>
        <dbReference type="Proteomes" id="UP001642483"/>
    </source>
</evidence>
<dbReference type="Gene3D" id="1.10.10.820">
    <property type="match status" value="1"/>
</dbReference>
<dbReference type="PRINTS" id="PR00193">
    <property type="entry name" value="MYOSINHEAVY"/>
</dbReference>
<evidence type="ECO:0000256" key="4">
    <source>
        <dbReference type="ARBA" id="ARBA00023054"/>
    </source>
</evidence>
<evidence type="ECO:0000256" key="5">
    <source>
        <dbReference type="ARBA" id="ARBA00023123"/>
    </source>
</evidence>
<dbReference type="PROSITE" id="PS51456">
    <property type="entry name" value="MYOSIN_MOTOR"/>
    <property type="match status" value="1"/>
</dbReference>
<dbReference type="Gene3D" id="1.20.5.4820">
    <property type="match status" value="1"/>
</dbReference>
<dbReference type="CDD" id="cd01377">
    <property type="entry name" value="MYSc_class_II"/>
    <property type="match status" value="1"/>
</dbReference>